<sequence>MFQVLIVGASVGGLATALQLHHRDVSTFQVIDAASSSATAATGRAVGLWTNAWQVLDALGIGAQVRQACPWNTTQFWVHDLHADDVSARTSLRCFSLPKGQEFRRVPIKVLTETLAASIPPERLHYGTSLDRWLQEQEQEREARSGHSVRANLDEVFVVGADGARSMVRSRLLGCGEPLRHAGYVAHTGIAYLPRRNLSQQNFKEADTLQELSCPGRVILLLGRGDGTRLGVQRIDDQTVFWFFCENVRSSEKDELRASLPLQRGNETKQRVWAVLSRPPPDSARGALERSRTAC</sequence>
<dbReference type="InterPro" id="IPR002938">
    <property type="entry name" value="FAD-bd"/>
</dbReference>
<dbReference type="Pfam" id="PF01494">
    <property type="entry name" value="FAD_binding_3"/>
    <property type="match status" value="1"/>
</dbReference>
<keyword evidence="2" id="KW-0503">Monooxygenase</keyword>
<dbReference type="GO" id="GO:0071949">
    <property type="term" value="F:FAD binding"/>
    <property type="evidence" value="ECO:0007669"/>
    <property type="project" value="InterPro"/>
</dbReference>
<dbReference type="PANTHER" id="PTHR45934">
    <property type="entry name" value="FAD/NAD(P)-BINDING OXIDOREDUCTASE FAMILY PROTEIN"/>
    <property type="match status" value="1"/>
</dbReference>
<protein>
    <recommendedName>
        <fullName evidence="4">FAD-binding domain-containing protein</fullName>
    </recommendedName>
</protein>
<dbReference type="InterPro" id="IPR036188">
    <property type="entry name" value="FAD/NAD-bd_sf"/>
</dbReference>
<evidence type="ECO:0000256" key="2">
    <source>
        <dbReference type="ARBA" id="ARBA00023033"/>
    </source>
</evidence>
<name>A0A7J7IJA1_9RHOD</name>
<dbReference type="EMBL" id="VWRR01000009">
    <property type="protein sequence ID" value="KAF6002769.1"/>
    <property type="molecule type" value="Genomic_DNA"/>
</dbReference>
<dbReference type="SUPFAM" id="SSF51905">
    <property type="entry name" value="FAD/NAD(P)-binding domain"/>
    <property type="match status" value="1"/>
</dbReference>
<evidence type="ECO:0000259" key="4">
    <source>
        <dbReference type="Pfam" id="PF01494"/>
    </source>
</evidence>
<gene>
    <name evidence="5" type="ORF">F1559_003172</name>
</gene>
<organism evidence="5 6">
    <name type="scientific">Cyanidiococcus yangmingshanensis</name>
    <dbReference type="NCBI Taxonomy" id="2690220"/>
    <lineage>
        <taxon>Eukaryota</taxon>
        <taxon>Rhodophyta</taxon>
        <taxon>Bangiophyceae</taxon>
        <taxon>Cyanidiales</taxon>
        <taxon>Cyanidiaceae</taxon>
        <taxon>Cyanidiococcus</taxon>
    </lineage>
</organism>
<dbReference type="PANTHER" id="PTHR45934:SF9">
    <property type="entry name" value="FAD_NAD(P)-BINDING OXIDOREDUCTASE FAMILY PROTEIN"/>
    <property type="match status" value="1"/>
</dbReference>
<evidence type="ECO:0000313" key="6">
    <source>
        <dbReference type="Proteomes" id="UP000530660"/>
    </source>
</evidence>
<dbReference type="AlphaFoldDB" id="A0A7J7IJA1"/>
<proteinExistence type="inferred from homology"/>
<comment type="similarity">
    <text evidence="3">Belongs to the 3-hydroxybenzoate 6-hydroxylase family.</text>
</comment>
<reference evidence="5 6" key="1">
    <citation type="journal article" date="2020" name="J. Phycol.">
        <title>Comparative genome analysis reveals Cyanidiococcus gen. nov., a new extremophilic red algal genus sister to Cyanidioschyzon (Cyanidioschyzonaceae, Rhodophyta).</title>
        <authorList>
            <person name="Liu S.-L."/>
            <person name="Chiang Y.-R."/>
            <person name="Yoon H.S."/>
            <person name="Fu H.-Y."/>
        </authorList>
    </citation>
    <scope>NUCLEOTIDE SEQUENCE [LARGE SCALE GENOMIC DNA]</scope>
    <source>
        <strain evidence="5 6">THAL066</strain>
    </source>
</reference>
<dbReference type="Proteomes" id="UP000530660">
    <property type="component" value="Unassembled WGS sequence"/>
</dbReference>
<accession>A0A7J7IJA1</accession>
<keyword evidence="6" id="KW-1185">Reference proteome</keyword>
<dbReference type="PRINTS" id="PR00420">
    <property type="entry name" value="RNGMNOXGNASE"/>
</dbReference>
<evidence type="ECO:0000313" key="5">
    <source>
        <dbReference type="EMBL" id="KAF6002769.1"/>
    </source>
</evidence>
<evidence type="ECO:0000256" key="1">
    <source>
        <dbReference type="ARBA" id="ARBA00023002"/>
    </source>
</evidence>
<dbReference type="InterPro" id="IPR044560">
    <property type="entry name" value="MOase"/>
</dbReference>
<keyword evidence="1" id="KW-0560">Oxidoreductase</keyword>
<evidence type="ECO:0000256" key="3">
    <source>
        <dbReference type="ARBA" id="ARBA00024018"/>
    </source>
</evidence>
<feature type="domain" description="FAD-binding" evidence="4">
    <location>
        <begin position="2"/>
        <end position="172"/>
    </location>
</feature>
<dbReference type="GO" id="GO:0004497">
    <property type="term" value="F:monooxygenase activity"/>
    <property type="evidence" value="ECO:0007669"/>
    <property type="project" value="UniProtKB-KW"/>
</dbReference>
<dbReference type="Gene3D" id="3.50.50.60">
    <property type="entry name" value="FAD/NAD(P)-binding domain"/>
    <property type="match status" value="1"/>
</dbReference>
<dbReference type="OrthoDB" id="655030at2759"/>
<comment type="caution">
    <text evidence="5">The sequence shown here is derived from an EMBL/GenBank/DDBJ whole genome shotgun (WGS) entry which is preliminary data.</text>
</comment>